<proteinExistence type="inferred from homology"/>
<feature type="domain" description="PDZ" evidence="12">
    <location>
        <begin position="199"/>
        <end position="265"/>
    </location>
</feature>
<keyword evidence="6 11" id="KW-0378">Hydrolase</keyword>
<keyword evidence="11" id="KW-0479">Metal-binding</keyword>
<keyword evidence="7 11" id="KW-0862">Zinc</keyword>
<evidence type="ECO:0000256" key="9">
    <source>
        <dbReference type="ARBA" id="ARBA00023049"/>
    </source>
</evidence>
<keyword evidence="14" id="KW-1185">Reference proteome</keyword>
<evidence type="ECO:0000256" key="6">
    <source>
        <dbReference type="ARBA" id="ARBA00022801"/>
    </source>
</evidence>
<dbReference type="PANTHER" id="PTHR42837:SF2">
    <property type="entry name" value="MEMBRANE METALLOPROTEASE ARASP2, CHLOROPLASTIC-RELATED"/>
    <property type="match status" value="1"/>
</dbReference>
<sequence>MSFSFHWPWGVHEWGHMLAARWRGLKVERFAIGFGPPLVTWRRKGVDYAICSIPLGGYVALPQMAPMEAIEGETDSKREQLPPITPVDKMIVAFAGPLFSFLLAVALSLIVWVAGIPSDKSEFITTIGYVDAKMPAAAAGLRVGDKIIAIDGNKTRKWRQVMLNIILGTGKEVVFTVERDGKILTIAVPPSRENEDRLRRVGIQPAMTFLAGPLIKDSPLELAGARPGDELVSLDGIPVTSYSTIMDVCRENVDHGIPLTVLRDGQTIETTIIPRKPKGMEQVILGNLEVKGEAYVDHPNPAQQISEILYQTKRILVSLFSPGGGINPSHLSSAVGIFDAYSQMVKYDIRLALWFSVLFNVSLAIFNLLPLPVLDGGHILLALIEKIRGREMNIKILNAIQTVFVVLLLGLFVYVTFFDVKRLARRQQQEKLYQEEDRKVIEFAPPEFYTAPDQTPEP</sequence>
<dbReference type="Pfam" id="PF17820">
    <property type="entry name" value="PDZ_6"/>
    <property type="match status" value="1"/>
</dbReference>
<comment type="caution">
    <text evidence="13">The sequence shown here is derived from an EMBL/GenBank/DDBJ whole genome shotgun (WGS) entry which is preliminary data.</text>
</comment>
<evidence type="ECO:0000256" key="3">
    <source>
        <dbReference type="ARBA" id="ARBA00007931"/>
    </source>
</evidence>
<dbReference type="InterPro" id="IPR001478">
    <property type="entry name" value="PDZ"/>
</dbReference>
<protein>
    <recommendedName>
        <fullName evidence="11">Zinc metalloprotease</fullName>
        <ecNumber evidence="11">3.4.24.-</ecNumber>
    </recommendedName>
</protein>
<evidence type="ECO:0000259" key="12">
    <source>
        <dbReference type="SMART" id="SM00228"/>
    </source>
</evidence>
<gene>
    <name evidence="13" type="primary">rseP</name>
    <name evidence="13" type="ORF">QQ055_10565</name>
</gene>
<comment type="cofactor">
    <cofactor evidence="1 11">
        <name>Zn(2+)</name>
        <dbReference type="ChEBI" id="CHEBI:29105"/>
    </cofactor>
</comment>
<keyword evidence="10 11" id="KW-0472">Membrane</keyword>
<evidence type="ECO:0000256" key="1">
    <source>
        <dbReference type="ARBA" id="ARBA00001947"/>
    </source>
</evidence>
<organism evidence="13 14">
    <name type="scientific">Geitlerinema calcuttense NRMC-F 0142</name>
    <dbReference type="NCBI Taxonomy" id="2922238"/>
    <lineage>
        <taxon>Bacteria</taxon>
        <taxon>Bacillati</taxon>
        <taxon>Cyanobacteriota</taxon>
        <taxon>Cyanophyceae</taxon>
        <taxon>Geitlerinematales</taxon>
        <taxon>Geitlerinemataceae</taxon>
        <taxon>Geitlerinema</taxon>
    </lineage>
</organism>
<evidence type="ECO:0000256" key="5">
    <source>
        <dbReference type="ARBA" id="ARBA00022692"/>
    </source>
</evidence>
<name>A0ABT7M3E9_9CYAN</name>
<feature type="transmembrane region" description="Helical" evidence="11">
    <location>
        <begin position="394"/>
        <end position="417"/>
    </location>
</feature>
<evidence type="ECO:0000256" key="2">
    <source>
        <dbReference type="ARBA" id="ARBA00004141"/>
    </source>
</evidence>
<dbReference type="InterPro" id="IPR004387">
    <property type="entry name" value="Pept_M50_Zn"/>
</dbReference>
<dbReference type="PANTHER" id="PTHR42837">
    <property type="entry name" value="REGULATOR OF SIGMA-E PROTEASE RSEP"/>
    <property type="match status" value="1"/>
</dbReference>
<evidence type="ECO:0000313" key="14">
    <source>
        <dbReference type="Proteomes" id="UP001230986"/>
    </source>
</evidence>
<dbReference type="NCBIfam" id="TIGR00054">
    <property type="entry name" value="RIP metalloprotease RseP"/>
    <property type="match status" value="1"/>
</dbReference>
<dbReference type="InterPro" id="IPR008915">
    <property type="entry name" value="Peptidase_M50"/>
</dbReference>
<evidence type="ECO:0000256" key="11">
    <source>
        <dbReference type="RuleBase" id="RU362031"/>
    </source>
</evidence>
<dbReference type="InterPro" id="IPR041489">
    <property type="entry name" value="PDZ_6"/>
</dbReference>
<reference evidence="13 14" key="1">
    <citation type="submission" date="2023-06" db="EMBL/GenBank/DDBJ databases">
        <title>Whole genome sequence of Oscillatoria calcuttensis NRMC-F 0142.</title>
        <authorList>
            <person name="Shakena Fathima T."/>
            <person name="Muralitharan G."/>
            <person name="Thajuddin N."/>
        </authorList>
    </citation>
    <scope>NUCLEOTIDE SEQUENCE [LARGE SCALE GENOMIC DNA]</scope>
    <source>
        <strain evidence="13 14">NRMC-F 0142</strain>
    </source>
</reference>
<evidence type="ECO:0000256" key="10">
    <source>
        <dbReference type="ARBA" id="ARBA00023136"/>
    </source>
</evidence>
<dbReference type="Proteomes" id="UP001230986">
    <property type="component" value="Unassembled WGS sequence"/>
</dbReference>
<dbReference type="CDD" id="cd06163">
    <property type="entry name" value="S2P-M50_PDZ_RseP-like"/>
    <property type="match status" value="1"/>
</dbReference>
<dbReference type="Gene3D" id="2.30.42.10">
    <property type="match status" value="2"/>
</dbReference>
<comment type="subcellular location">
    <subcellularLocation>
        <location evidence="2">Membrane</location>
        <topology evidence="2">Multi-pass membrane protein</topology>
    </subcellularLocation>
</comment>
<evidence type="ECO:0000256" key="4">
    <source>
        <dbReference type="ARBA" id="ARBA00022670"/>
    </source>
</evidence>
<dbReference type="CDD" id="cd23081">
    <property type="entry name" value="cpPDZ_EcRseP-like"/>
    <property type="match status" value="1"/>
</dbReference>
<evidence type="ECO:0000313" key="13">
    <source>
        <dbReference type="EMBL" id="MDL5057890.1"/>
    </source>
</evidence>
<dbReference type="SUPFAM" id="SSF50156">
    <property type="entry name" value="PDZ domain-like"/>
    <property type="match status" value="2"/>
</dbReference>
<dbReference type="EC" id="3.4.24.-" evidence="11"/>
<evidence type="ECO:0000256" key="8">
    <source>
        <dbReference type="ARBA" id="ARBA00022989"/>
    </source>
</evidence>
<feature type="transmembrane region" description="Helical" evidence="11">
    <location>
        <begin position="91"/>
        <end position="114"/>
    </location>
</feature>
<accession>A0ABT7M3E9</accession>
<evidence type="ECO:0000256" key="7">
    <source>
        <dbReference type="ARBA" id="ARBA00022833"/>
    </source>
</evidence>
<dbReference type="InterPro" id="IPR036034">
    <property type="entry name" value="PDZ_sf"/>
</dbReference>
<keyword evidence="4" id="KW-0645">Protease</keyword>
<feature type="domain" description="PDZ" evidence="12">
    <location>
        <begin position="107"/>
        <end position="181"/>
    </location>
</feature>
<feature type="transmembrane region" description="Helical" evidence="11">
    <location>
        <begin position="351"/>
        <end position="374"/>
    </location>
</feature>
<dbReference type="Pfam" id="PF02163">
    <property type="entry name" value="Peptidase_M50"/>
    <property type="match status" value="1"/>
</dbReference>
<comment type="similarity">
    <text evidence="3 11">Belongs to the peptidase M50B family.</text>
</comment>
<dbReference type="EMBL" id="JASVEJ010000040">
    <property type="protein sequence ID" value="MDL5057890.1"/>
    <property type="molecule type" value="Genomic_DNA"/>
</dbReference>
<keyword evidence="9 11" id="KW-0482">Metalloprotease</keyword>
<keyword evidence="5 11" id="KW-0812">Transmembrane</keyword>
<dbReference type="GO" id="GO:0008237">
    <property type="term" value="F:metallopeptidase activity"/>
    <property type="evidence" value="ECO:0007669"/>
    <property type="project" value="UniProtKB-KW"/>
</dbReference>
<keyword evidence="8 11" id="KW-1133">Transmembrane helix</keyword>
<dbReference type="SMART" id="SM00228">
    <property type="entry name" value="PDZ"/>
    <property type="match status" value="2"/>
</dbReference>